<name>A0ABU7USK4_9CLOT</name>
<accession>A0ABU7USK4</accession>
<dbReference type="PROSITE" id="PS51186">
    <property type="entry name" value="GNAT"/>
    <property type="match status" value="1"/>
</dbReference>
<sequence length="198" mass="22937">MIRDANLNDLPDILEIYNDAILHTTSIYAYKSHTIEERIQWYEKKIQEGYPIIVVEENSKVIGFATFGSFRPFPAFKYTIEHSIYVHEKHCNKGIGTILLKEIIRICDERGFATMVAGIDSSNDKSIRMHEKLGFKYSGTINKAGYKFGKWLNLVFYQLELKGPNNPIEDVVYAQSLKHTMNQKTLKTTNSKYIQILY</sequence>
<evidence type="ECO:0000256" key="2">
    <source>
        <dbReference type="ARBA" id="ARBA00023315"/>
    </source>
</evidence>
<keyword evidence="5" id="KW-1185">Reference proteome</keyword>
<organism evidence="4 5">
    <name type="scientific">Clostridium frigoriphilum</name>
    <dbReference type="NCBI Taxonomy" id="443253"/>
    <lineage>
        <taxon>Bacteria</taxon>
        <taxon>Bacillati</taxon>
        <taxon>Bacillota</taxon>
        <taxon>Clostridia</taxon>
        <taxon>Eubacteriales</taxon>
        <taxon>Clostridiaceae</taxon>
        <taxon>Clostridium</taxon>
    </lineage>
</organism>
<proteinExistence type="predicted"/>
<gene>
    <name evidence="4" type="ORF">SJI18_14720</name>
</gene>
<dbReference type="Pfam" id="PF00583">
    <property type="entry name" value="Acetyltransf_1"/>
    <property type="match status" value="1"/>
</dbReference>
<keyword evidence="2" id="KW-0012">Acyltransferase</keyword>
<dbReference type="RefSeq" id="WP_216251906.1">
    <property type="nucleotide sequence ID" value="NZ_JAZHFS010000013.1"/>
</dbReference>
<dbReference type="Proteomes" id="UP001498469">
    <property type="component" value="Unassembled WGS sequence"/>
</dbReference>
<protein>
    <submittedName>
        <fullName evidence="4">N-acetyltransferase family protein</fullName>
    </submittedName>
</protein>
<feature type="domain" description="N-acetyltransferase" evidence="3">
    <location>
        <begin position="1"/>
        <end position="153"/>
    </location>
</feature>
<keyword evidence="1" id="KW-0808">Transferase</keyword>
<comment type="caution">
    <text evidence="4">The sequence shown here is derived from an EMBL/GenBank/DDBJ whole genome shotgun (WGS) entry which is preliminary data.</text>
</comment>
<evidence type="ECO:0000313" key="4">
    <source>
        <dbReference type="EMBL" id="MEF2113557.1"/>
    </source>
</evidence>
<dbReference type="PANTHER" id="PTHR43072:SF23">
    <property type="entry name" value="UPF0039 PROTEIN C11D3.02C"/>
    <property type="match status" value="1"/>
</dbReference>
<dbReference type="EMBL" id="JAZHFS010000013">
    <property type="protein sequence ID" value="MEF2113557.1"/>
    <property type="molecule type" value="Genomic_DNA"/>
</dbReference>
<dbReference type="InterPro" id="IPR000182">
    <property type="entry name" value="GNAT_dom"/>
</dbReference>
<evidence type="ECO:0000313" key="5">
    <source>
        <dbReference type="Proteomes" id="UP001498469"/>
    </source>
</evidence>
<dbReference type="CDD" id="cd04301">
    <property type="entry name" value="NAT_SF"/>
    <property type="match status" value="1"/>
</dbReference>
<reference evidence="4 5" key="1">
    <citation type="submission" date="2023-11" db="EMBL/GenBank/DDBJ databases">
        <title>Draft genome sequence of a psychrophilic Clostridium strain from permafrost water brine.</title>
        <authorList>
            <person name="Shcherbakova V.A."/>
            <person name="Trubitsyn V.E."/>
            <person name="Zakharyuk A.G."/>
        </authorList>
    </citation>
    <scope>NUCLEOTIDE SEQUENCE [LARGE SCALE GENOMIC DNA]</scope>
    <source>
        <strain evidence="4 5">14F</strain>
    </source>
</reference>
<evidence type="ECO:0000256" key="1">
    <source>
        <dbReference type="ARBA" id="ARBA00022679"/>
    </source>
</evidence>
<evidence type="ECO:0000259" key="3">
    <source>
        <dbReference type="PROSITE" id="PS51186"/>
    </source>
</evidence>
<dbReference type="PANTHER" id="PTHR43072">
    <property type="entry name" value="N-ACETYLTRANSFERASE"/>
    <property type="match status" value="1"/>
</dbReference>